<comment type="caution">
    <text evidence="7">The sequence shown here is derived from an EMBL/GenBank/DDBJ whole genome shotgun (WGS) entry which is preliminary data.</text>
</comment>
<feature type="transmembrane region" description="Helical" evidence="5">
    <location>
        <begin position="116"/>
        <end position="136"/>
    </location>
</feature>
<evidence type="ECO:0000256" key="4">
    <source>
        <dbReference type="ARBA" id="ARBA00023136"/>
    </source>
</evidence>
<dbReference type="AlphaFoldDB" id="A0A501Q137"/>
<evidence type="ECO:0000256" key="2">
    <source>
        <dbReference type="ARBA" id="ARBA00022692"/>
    </source>
</evidence>
<feature type="transmembrane region" description="Helical" evidence="5">
    <location>
        <begin position="77"/>
        <end position="96"/>
    </location>
</feature>
<dbReference type="RefSeq" id="WP_140002787.1">
    <property type="nucleotide sequence ID" value="NZ_VFJE01000056.1"/>
</dbReference>
<dbReference type="GO" id="GO:0016020">
    <property type="term" value="C:membrane"/>
    <property type="evidence" value="ECO:0007669"/>
    <property type="project" value="UniProtKB-SubCell"/>
</dbReference>
<dbReference type="OrthoDB" id="673785at2"/>
<keyword evidence="8" id="KW-1185">Reference proteome</keyword>
<feature type="transmembrane region" description="Helical" evidence="5">
    <location>
        <begin position="47"/>
        <end position="70"/>
    </location>
</feature>
<accession>A0A501Q137</accession>
<evidence type="ECO:0000313" key="7">
    <source>
        <dbReference type="EMBL" id="TPD66012.1"/>
    </source>
</evidence>
<name>A0A501Q137_9FLAO</name>
<reference evidence="7 8" key="1">
    <citation type="submission" date="2019-06" db="EMBL/GenBank/DDBJ databases">
        <title>Flavobacterium sp. MaA-Y11 from geoumgang.</title>
        <authorList>
            <person name="Jeong S."/>
        </authorList>
    </citation>
    <scope>NUCLEOTIDE SEQUENCE [LARGE SCALE GENOMIC DNA]</scope>
    <source>
        <strain evidence="7 8">MaA-Y11</strain>
    </source>
</reference>
<comment type="subcellular location">
    <subcellularLocation>
        <location evidence="1">Membrane</location>
        <topology evidence="1">Multi-pass membrane protein</topology>
    </subcellularLocation>
</comment>
<protein>
    <submittedName>
        <fullName evidence="7">Tellurium resistance protein TerC</fullName>
    </submittedName>
</protein>
<dbReference type="GO" id="GO:0030416">
    <property type="term" value="P:methylamine metabolic process"/>
    <property type="evidence" value="ECO:0007669"/>
    <property type="project" value="InterPro"/>
</dbReference>
<evidence type="ECO:0000313" key="8">
    <source>
        <dbReference type="Proteomes" id="UP000319175"/>
    </source>
</evidence>
<feature type="transmembrane region" description="Helical" evidence="5">
    <location>
        <begin position="7"/>
        <end position="27"/>
    </location>
</feature>
<evidence type="ECO:0000259" key="6">
    <source>
        <dbReference type="Pfam" id="PF07291"/>
    </source>
</evidence>
<evidence type="ECO:0000256" key="5">
    <source>
        <dbReference type="SAM" id="Phobius"/>
    </source>
</evidence>
<organism evidence="7 8">
    <name type="scientific">Flavobacterium microcysteis</name>
    <dbReference type="NCBI Taxonomy" id="2596891"/>
    <lineage>
        <taxon>Bacteria</taxon>
        <taxon>Pseudomonadati</taxon>
        <taxon>Bacteroidota</taxon>
        <taxon>Flavobacteriia</taxon>
        <taxon>Flavobacteriales</taxon>
        <taxon>Flavobacteriaceae</taxon>
        <taxon>Flavobacterium</taxon>
    </lineage>
</organism>
<sequence length="503" mass="58173">MKVSVSFKNLIVNIICLLYILLFVYAAMSKLLDFENFRVQLAQSPLLSAYAQFIVPLVLTVELLIVFILCFKSTRLLGMYSSFFLMIAFTMYIYLILNYSDFIPCSCGGILEKMGWTTHLVFNIFFIVLSLTTILLLENNNNVTKLRIILKCGLCLTAAMLLVIFLFLSSEHIIKKENNFTRRYLQHQVEVDKVYDLKFDSYYFAGYNQGIIYLGNYSAPEILTSIDTVFKIQKSLKLILDTPNQRFRSAQLQVRAPHFYIYDGSVPVIFRGNIGDSLAEKINRKDNYFSQLQITATDLFAFRAQSRKTKNNILGTFSPDTDKVDINYGLLKKQYDGVFDTDGKLLYDRETRGLVYSYFYRNEFLVMDSKLQLLRTLHTIDTVTKALVKSAYLADGRHKLVAPPLMVNKNMEVYNNILFVESNLKGKFESDKIWDNASVVDIYSTKEQSYLGSFFIEHRGKIKLSQMLLTDKYLFVLSGREMLRYRLGQAVTRHFKKVEAEKP</sequence>
<evidence type="ECO:0000256" key="1">
    <source>
        <dbReference type="ARBA" id="ARBA00004141"/>
    </source>
</evidence>
<gene>
    <name evidence="7" type="ORF">FJA49_17700</name>
</gene>
<keyword evidence="3 5" id="KW-1133">Transmembrane helix</keyword>
<dbReference type="Proteomes" id="UP000319175">
    <property type="component" value="Unassembled WGS sequence"/>
</dbReference>
<keyword evidence="4 5" id="KW-0472">Membrane</keyword>
<evidence type="ECO:0000256" key="3">
    <source>
        <dbReference type="ARBA" id="ARBA00022989"/>
    </source>
</evidence>
<dbReference type="Pfam" id="PF07291">
    <property type="entry name" value="MauE"/>
    <property type="match status" value="1"/>
</dbReference>
<feature type="domain" description="Methylamine utilisation protein MauE" evidence="6">
    <location>
        <begin position="9"/>
        <end position="135"/>
    </location>
</feature>
<keyword evidence="2 5" id="KW-0812">Transmembrane</keyword>
<feature type="transmembrane region" description="Helical" evidence="5">
    <location>
        <begin position="148"/>
        <end position="168"/>
    </location>
</feature>
<dbReference type="InterPro" id="IPR009908">
    <property type="entry name" value="Methylamine_util_MauE"/>
</dbReference>
<proteinExistence type="predicted"/>
<dbReference type="EMBL" id="VFJE01000056">
    <property type="protein sequence ID" value="TPD66012.1"/>
    <property type="molecule type" value="Genomic_DNA"/>
</dbReference>